<feature type="binding site" evidence="5">
    <location>
        <begin position="86"/>
        <end position="88"/>
    </location>
    <ligand>
        <name>substrate</name>
    </ligand>
</feature>
<keyword evidence="2 5" id="KW-0378">Hydrolase</keyword>
<feature type="domain" description="dUTPase-like" evidence="6">
    <location>
        <begin position="18"/>
        <end position="148"/>
    </location>
</feature>
<dbReference type="PANTHER" id="PTHR11241:SF0">
    <property type="entry name" value="DEOXYURIDINE 5'-TRIPHOSPHATE NUCLEOTIDOHYDROLASE"/>
    <property type="match status" value="1"/>
</dbReference>
<feature type="binding site" evidence="5">
    <location>
        <begin position="69"/>
        <end position="71"/>
    </location>
    <ligand>
        <name>substrate</name>
    </ligand>
</feature>
<proteinExistence type="inferred from homology"/>
<dbReference type="Pfam" id="PF00692">
    <property type="entry name" value="dUTPase"/>
    <property type="match status" value="1"/>
</dbReference>
<dbReference type="HAMAP" id="MF_00116">
    <property type="entry name" value="dUTPase_bact"/>
    <property type="match status" value="1"/>
</dbReference>
<keyword evidence="5" id="KW-0479">Metal-binding</keyword>
<name>A0A4Z0ZVC9_9LEPT</name>
<evidence type="ECO:0000313" key="7">
    <source>
        <dbReference type="EMBL" id="TGL72500.1"/>
    </source>
</evidence>
<comment type="function">
    <text evidence="5">This enzyme is involved in nucleotide metabolism: it produces dUMP, the immediate precursor of thymidine nucleotides and it decreases the intracellular concentration of dUTP so that uracil cannot be incorporated into DNA.</text>
</comment>
<comment type="caution">
    <text evidence="5">Lacks conserved residue(s) required for the propagation of feature annotation.</text>
</comment>
<dbReference type="EMBL" id="RQGH01000011">
    <property type="protein sequence ID" value="TGL72500.1"/>
    <property type="molecule type" value="Genomic_DNA"/>
</dbReference>
<dbReference type="NCBIfam" id="NF001862">
    <property type="entry name" value="PRK00601.1"/>
    <property type="match status" value="1"/>
</dbReference>
<evidence type="ECO:0000256" key="5">
    <source>
        <dbReference type="HAMAP-Rule" id="MF_00116"/>
    </source>
</evidence>
<dbReference type="InterPro" id="IPR008181">
    <property type="entry name" value="dUTPase"/>
</dbReference>
<gene>
    <name evidence="5" type="primary">dut</name>
    <name evidence="7" type="ORF">EHQ62_06735</name>
</gene>
<dbReference type="Gene3D" id="2.70.40.10">
    <property type="match status" value="1"/>
</dbReference>
<dbReference type="GO" id="GO:0000287">
    <property type="term" value="F:magnesium ion binding"/>
    <property type="evidence" value="ECO:0007669"/>
    <property type="project" value="UniProtKB-UniRule"/>
</dbReference>
<keyword evidence="8" id="KW-1185">Reference proteome</keyword>
<dbReference type="SUPFAM" id="SSF51283">
    <property type="entry name" value="dUTPase-like"/>
    <property type="match status" value="1"/>
</dbReference>
<evidence type="ECO:0000256" key="2">
    <source>
        <dbReference type="ARBA" id="ARBA00022801"/>
    </source>
</evidence>
<evidence type="ECO:0000256" key="3">
    <source>
        <dbReference type="ARBA" id="ARBA00023080"/>
    </source>
</evidence>
<dbReference type="RefSeq" id="WP_135641414.1">
    <property type="nucleotide sequence ID" value="NZ_RQGH01000011.1"/>
</dbReference>
<accession>A0A4Z0ZVC9</accession>
<comment type="similarity">
    <text evidence="1 5">Belongs to the dUTPase family.</text>
</comment>
<evidence type="ECO:0000259" key="6">
    <source>
        <dbReference type="Pfam" id="PF00692"/>
    </source>
</evidence>
<dbReference type="PANTHER" id="PTHR11241">
    <property type="entry name" value="DEOXYURIDINE 5'-TRIPHOSPHATE NUCLEOTIDOHYDROLASE"/>
    <property type="match status" value="1"/>
</dbReference>
<comment type="cofactor">
    <cofactor evidence="5">
        <name>Mg(2+)</name>
        <dbReference type="ChEBI" id="CHEBI:18420"/>
    </cofactor>
</comment>
<comment type="catalytic activity">
    <reaction evidence="4 5">
        <text>dUTP + H2O = dUMP + diphosphate + H(+)</text>
        <dbReference type="Rhea" id="RHEA:10248"/>
        <dbReference type="ChEBI" id="CHEBI:15377"/>
        <dbReference type="ChEBI" id="CHEBI:15378"/>
        <dbReference type="ChEBI" id="CHEBI:33019"/>
        <dbReference type="ChEBI" id="CHEBI:61555"/>
        <dbReference type="ChEBI" id="CHEBI:246422"/>
        <dbReference type="EC" id="3.6.1.23"/>
    </reaction>
</comment>
<dbReference type="NCBIfam" id="TIGR00576">
    <property type="entry name" value="dut"/>
    <property type="match status" value="1"/>
</dbReference>
<protein>
    <recommendedName>
        <fullName evidence="5">Deoxyuridine 5'-triphosphate nucleotidohydrolase</fullName>
        <shortName evidence="5">dUTPase</shortName>
        <ecNumber evidence="5">3.6.1.23</ecNumber>
    </recommendedName>
    <alternativeName>
        <fullName evidence="5">dUTP pyrophosphatase</fullName>
    </alternativeName>
</protein>
<keyword evidence="5" id="KW-0460">Magnesium</keyword>
<evidence type="ECO:0000256" key="4">
    <source>
        <dbReference type="ARBA" id="ARBA00047686"/>
    </source>
</evidence>
<dbReference type="AlphaFoldDB" id="A0A4Z0ZVC9"/>
<dbReference type="InterPro" id="IPR033704">
    <property type="entry name" value="dUTPase_trimeric"/>
</dbReference>
<evidence type="ECO:0000313" key="8">
    <source>
        <dbReference type="Proteomes" id="UP000297567"/>
    </source>
</evidence>
<dbReference type="GO" id="GO:0006226">
    <property type="term" value="P:dUMP biosynthetic process"/>
    <property type="evidence" value="ECO:0007669"/>
    <property type="project" value="UniProtKB-UniRule"/>
</dbReference>
<organism evidence="7 8">
    <name type="scientific">Leptospira jelokensis</name>
    <dbReference type="NCBI Taxonomy" id="2484931"/>
    <lineage>
        <taxon>Bacteria</taxon>
        <taxon>Pseudomonadati</taxon>
        <taxon>Spirochaetota</taxon>
        <taxon>Spirochaetia</taxon>
        <taxon>Leptospirales</taxon>
        <taxon>Leptospiraceae</taxon>
        <taxon>Leptospira</taxon>
    </lineage>
</organism>
<comment type="caution">
    <text evidence="7">The sequence shown here is derived from an EMBL/GenBank/DDBJ whole genome shotgun (WGS) entry which is preliminary data.</text>
</comment>
<keyword evidence="3 5" id="KW-0546">Nucleotide metabolism</keyword>
<sequence>MLEFKGQLQIQILKEGAVVPEYKTTGSAGMDLSACLLENLILPKGEVVFVPTGLAMAIPEGYEGQIRPRSGFSTKNRIMMPNGPGTIDSDYRGEILIPLLNLGGEDFVLEPATRIAQIVFQLVAKLSVQVVPKLGDTARGTGGFGSTGK</sequence>
<dbReference type="InterPro" id="IPR036157">
    <property type="entry name" value="dUTPase-like_sf"/>
</dbReference>
<dbReference type="GO" id="GO:0046081">
    <property type="term" value="P:dUTP catabolic process"/>
    <property type="evidence" value="ECO:0007669"/>
    <property type="project" value="InterPro"/>
</dbReference>
<reference evidence="7" key="1">
    <citation type="journal article" date="2019" name="PLoS Negl. Trop. Dis.">
        <title>Revisiting the worldwide diversity of Leptospira species in the environment.</title>
        <authorList>
            <person name="Vincent A.T."/>
            <person name="Schiettekatte O."/>
            <person name="Bourhy P."/>
            <person name="Veyrier F.J."/>
            <person name="Picardeau M."/>
        </authorList>
    </citation>
    <scope>NUCLEOTIDE SEQUENCE [LARGE SCALE GENOMIC DNA]</scope>
    <source>
        <strain evidence="7">201702451</strain>
    </source>
</reference>
<dbReference type="GO" id="GO:0004170">
    <property type="term" value="F:dUTP diphosphatase activity"/>
    <property type="evidence" value="ECO:0007669"/>
    <property type="project" value="UniProtKB-UniRule"/>
</dbReference>
<dbReference type="Proteomes" id="UP000297567">
    <property type="component" value="Unassembled WGS sequence"/>
</dbReference>
<dbReference type="InterPro" id="IPR029054">
    <property type="entry name" value="dUTPase-like"/>
</dbReference>
<comment type="pathway">
    <text evidence="5">Pyrimidine metabolism; dUMP biosynthesis; dUMP from dCTP (dUTP route): step 2/2.</text>
</comment>
<feature type="binding site" evidence="5">
    <location>
        <position position="82"/>
    </location>
    <ligand>
        <name>substrate</name>
    </ligand>
</feature>
<dbReference type="CDD" id="cd07557">
    <property type="entry name" value="trimeric_dUTPase"/>
    <property type="match status" value="1"/>
</dbReference>
<evidence type="ECO:0000256" key="1">
    <source>
        <dbReference type="ARBA" id="ARBA00006581"/>
    </source>
</evidence>
<dbReference type="EC" id="3.6.1.23" evidence="5"/>
<dbReference type="UniPathway" id="UPA00610">
    <property type="reaction ID" value="UER00666"/>
</dbReference>